<reference evidence="1 2" key="1">
    <citation type="journal article" date="2018" name="PLoS ONE">
        <title>The draft genome of Kipferlia bialata reveals reductive genome evolution in fornicate parasites.</title>
        <authorList>
            <person name="Tanifuji G."/>
            <person name="Takabayashi S."/>
            <person name="Kume K."/>
            <person name="Takagi M."/>
            <person name="Nakayama T."/>
            <person name="Kamikawa R."/>
            <person name="Inagaki Y."/>
            <person name="Hashimoto T."/>
        </authorList>
    </citation>
    <scope>NUCLEOTIDE SEQUENCE [LARGE SCALE GENOMIC DNA]</scope>
    <source>
        <strain evidence="1">NY0173</strain>
    </source>
</reference>
<name>A0A391NIL6_9EUKA</name>
<dbReference type="Proteomes" id="UP000265618">
    <property type="component" value="Unassembled WGS sequence"/>
</dbReference>
<sequence length="288" mass="32092">MYSGHNSLLLKEGWCGDVNLITLITDTDNLQVESLQIPKALVPDLYFCEAGIVYPVRCRFDQTLPLDCVGARGAHNTRHQSIAPSPINWDAVYVQKVCTLGNHCYLTLEANDTDKEEMSTGVWCFDPEGEGQRIVRHSAKVPEFHYACPDRLCVIGNRAYTITVDGYMVWFHPETGWGGPEALVNHKYLALVGMVPVGHLILITTSDRVTAHSPYPWYVFDTISGEIGRLADETFVCGKYLFYPALALVPTVGSDPELHFIDPSLEYPHPDLRWGIIPPGEVVTGDED</sequence>
<proteinExistence type="predicted"/>
<gene>
    <name evidence="1" type="ORF">KIPB_001234</name>
</gene>
<evidence type="ECO:0000313" key="2">
    <source>
        <dbReference type="Proteomes" id="UP000265618"/>
    </source>
</evidence>
<dbReference type="AlphaFoldDB" id="A0A391NIL6"/>
<comment type="caution">
    <text evidence="1">The sequence shown here is derived from an EMBL/GenBank/DDBJ whole genome shotgun (WGS) entry which is preliminary data.</text>
</comment>
<evidence type="ECO:0000313" key="1">
    <source>
        <dbReference type="EMBL" id="GCA62104.1"/>
    </source>
</evidence>
<accession>A0A391NIL6</accession>
<keyword evidence="2" id="KW-1185">Reference proteome</keyword>
<dbReference type="EMBL" id="BDIP01000169">
    <property type="protein sequence ID" value="GCA62104.1"/>
    <property type="molecule type" value="Genomic_DNA"/>
</dbReference>
<protein>
    <submittedName>
        <fullName evidence="1">Uncharacterized protein</fullName>
    </submittedName>
</protein>
<organism evidence="1 2">
    <name type="scientific">Kipferlia bialata</name>
    <dbReference type="NCBI Taxonomy" id="797122"/>
    <lineage>
        <taxon>Eukaryota</taxon>
        <taxon>Metamonada</taxon>
        <taxon>Carpediemonas-like organisms</taxon>
        <taxon>Kipferlia</taxon>
    </lineage>
</organism>